<evidence type="ECO:0000259" key="8">
    <source>
        <dbReference type="PROSITE" id="PS51775"/>
    </source>
</evidence>
<evidence type="ECO:0000313" key="9">
    <source>
        <dbReference type="EMBL" id="KAL3731333.1"/>
    </source>
</evidence>
<dbReference type="PANTHER" id="PTHR31448:SF3">
    <property type="entry name" value="MYOSIN-BINDING PROTEIN 2"/>
    <property type="match status" value="1"/>
</dbReference>
<evidence type="ECO:0000256" key="1">
    <source>
        <dbReference type="ARBA" id="ARBA00004167"/>
    </source>
</evidence>
<evidence type="ECO:0000313" key="10">
    <source>
        <dbReference type="Proteomes" id="UP001634007"/>
    </source>
</evidence>
<feature type="region of interest" description="Disordered" evidence="6">
    <location>
        <begin position="311"/>
        <end position="331"/>
    </location>
</feature>
<evidence type="ECO:0000256" key="2">
    <source>
        <dbReference type="ARBA" id="ARBA00022692"/>
    </source>
</evidence>
<organism evidence="9 10">
    <name type="scientific">Eucalyptus globulus</name>
    <name type="common">Tasmanian blue gum</name>
    <dbReference type="NCBI Taxonomy" id="34317"/>
    <lineage>
        <taxon>Eukaryota</taxon>
        <taxon>Viridiplantae</taxon>
        <taxon>Streptophyta</taxon>
        <taxon>Embryophyta</taxon>
        <taxon>Tracheophyta</taxon>
        <taxon>Spermatophyta</taxon>
        <taxon>Magnoliopsida</taxon>
        <taxon>eudicotyledons</taxon>
        <taxon>Gunneridae</taxon>
        <taxon>Pentapetalae</taxon>
        <taxon>rosids</taxon>
        <taxon>malvids</taxon>
        <taxon>Myrtales</taxon>
        <taxon>Myrtaceae</taxon>
        <taxon>Myrtoideae</taxon>
        <taxon>Eucalypteae</taxon>
        <taxon>Eucalyptus</taxon>
    </lineage>
</organism>
<feature type="coiled-coil region" evidence="5">
    <location>
        <begin position="683"/>
        <end position="788"/>
    </location>
</feature>
<dbReference type="Pfam" id="PF04576">
    <property type="entry name" value="Zein-binding"/>
    <property type="match status" value="1"/>
</dbReference>
<keyword evidence="5" id="KW-0175">Coiled coil</keyword>
<comment type="caution">
    <text evidence="9">The sequence shown here is derived from an EMBL/GenBank/DDBJ whole genome shotgun (WGS) entry which is preliminary data.</text>
</comment>
<keyword evidence="4 7" id="KW-0472">Membrane</keyword>
<dbReference type="Proteomes" id="UP001634007">
    <property type="component" value="Unassembled WGS sequence"/>
</dbReference>
<comment type="subcellular location">
    <subcellularLocation>
        <location evidence="1">Membrane</location>
        <topology evidence="1">Single-pass membrane protein</topology>
    </subcellularLocation>
</comment>
<feature type="domain" description="GTD-binding" evidence="8">
    <location>
        <begin position="681"/>
        <end position="779"/>
    </location>
</feature>
<gene>
    <name evidence="9" type="ORF">ACJRO7_028241</name>
</gene>
<name>A0ABD3JZ13_EUCGL</name>
<evidence type="ECO:0000256" key="6">
    <source>
        <dbReference type="SAM" id="MobiDB-lite"/>
    </source>
</evidence>
<dbReference type="PROSITE" id="PS51775">
    <property type="entry name" value="GTD_BINDING"/>
    <property type="match status" value="1"/>
</dbReference>
<evidence type="ECO:0000256" key="5">
    <source>
        <dbReference type="SAM" id="Coils"/>
    </source>
</evidence>
<accession>A0ABD3JZ13</accession>
<dbReference type="AlphaFoldDB" id="A0ABD3JZ13"/>
<evidence type="ECO:0000256" key="7">
    <source>
        <dbReference type="SAM" id="Phobius"/>
    </source>
</evidence>
<feature type="region of interest" description="Disordered" evidence="6">
    <location>
        <begin position="216"/>
        <end position="237"/>
    </location>
</feature>
<sequence>MAANKFATMVHRNTNKMTLILIYAILEWTLISLLLLNSLFSYVIVRFADYFGLKRPCALCSRLDHLFEPGRSKLHHRGLVCESHASEISKLVYCFDHQKLVELQDMCEDCSSSLQIGPAEKDEDEKVKCCCCCGASVEKKSHFSPCASIKSCSDNLDDTQKGYFVTEAEDGEDGDFGSGSELFVKEDNEGIEETGTFVVVSEDCHACGDVKVEPEEEDDKCSSPLSESGVKEMVENDDEKVELVTEMEREVIAEDDRNVFIVERHVSDENDQSMLQFGDGKGQAAAITELSSRQWEFVEVSQYSQTYRDVKVEPKEEEEEDKWSSPSSESGIKEMVENEDAKVELEIKKERGVITKDDGNMFIVDSHLSEKTDRSMLRIRGRKGQSKAGTGLSSRHLEFYIGNNECELIPVGLKGLYTITEEEQENCGPQDVILDFCSSPEKQNEVVEDKIKGDSVESEGLMLEFETKELKKTDASEAAGLDENVSHHALEKESDEQIAVTQATGTLMVGSDDVLQETAEEAGVFESSDFHPGAEEEYNSQNDETDAEISIGTEIPDQETVDEIHTQESFSSFQCTQEDSSTRYDILSTDFDHGFMQIDGNIEFQTVLLGASEQEDNGQLRLCMESNENIEDEKLPDTPTSFDSLHRRLLLLDRRDSGTEDSIESLDGSVISDIEGGEGTLTIEKLKTALRSERKALHALYEELEEERSASAVAASQTMAMINRLQEEKAAMQMEALQYQRMMEEQSEYDQEALQLLNDLMVKREKEKEELEQELEIYRQKVEEYKAKEHMMIARRHRTSSTSCSNSEDGDRLSVDLNGEVKEEDGLNGDRDGNHEKTPTDAVVYLEESLEDFEEERLCILEQLKALEEKLFGISYEEGQHFEDLKPMIDHSYKENGNGHSDHLLNGEANGNGNGHPKMNGYHQEPRRLGVPKAKRLLPLFDAVGAETEFDGEPCGDEHRAEDKRLGIEEEVDHVYERLQALEADREFLKHCINSLRKGDKGLHLLQEILQHLRDLRTVELRVRSMTDGIIH</sequence>
<feature type="compositionally biased region" description="Basic and acidic residues" evidence="6">
    <location>
        <begin position="809"/>
        <end position="837"/>
    </location>
</feature>
<dbReference type="InterPro" id="IPR007656">
    <property type="entry name" value="GTD-bd"/>
</dbReference>
<keyword evidence="2 7" id="KW-0812">Transmembrane</keyword>
<feature type="transmembrane region" description="Helical" evidence="7">
    <location>
        <begin position="20"/>
        <end position="45"/>
    </location>
</feature>
<dbReference type="InterPro" id="IPR039306">
    <property type="entry name" value="MYOB"/>
</dbReference>
<evidence type="ECO:0000256" key="4">
    <source>
        <dbReference type="ARBA" id="ARBA00023136"/>
    </source>
</evidence>
<keyword evidence="10" id="KW-1185">Reference proteome</keyword>
<evidence type="ECO:0000256" key="3">
    <source>
        <dbReference type="ARBA" id="ARBA00022989"/>
    </source>
</evidence>
<dbReference type="GO" id="GO:0016020">
    <property type="term" value="C:membrane"/>
    <property type="evidence" value="ECO:0007669"/>
    <property type="project" value="UniProtKB-SubCell"/>
</dbReference>
<feature type="region of interest" description="Disordered" evidence="6">
    <location>
        <begin position="794"/>
        <end position="837"/>
    </location>
</feature>
<proteinExistence type="predicted"/>
<protein>
    <recommendedName>
        <fullName evidence="8">GTD-binding domain-containing protein</fullName>
    </recommendedName>
</protein>
<reference evidence="9 10" key="1">
    <citation type="submission" date="2024-11" db="EMBL/GenBank/DDBJ databases">
        <title>Chromosome-level genome assembly of Eucalyptus globulus Labill. provides insights into its genome evolution.</title>
        <authorList>
            <person name="Li X."/>
        </authorList>
    </citation>
    <scope>NUCLEOTIDE SEQUENCE [LARGE SCALE GENOMIC DNA]</scope>
    <source>
        <strain evidence="9">CL2024</strain>
        <tissue evidence="9">Fresh tender leaves</tissue>
    </source>
</reference>
<dbReference type="PANTHER" id="PTHR31448">
    <property type="entry name" value="MYOSIN-BINDING PROTEIN 2"/>
    <property type="match status" value="1"/>
</dbReference>
<keyword evidence="3 7" id="KW-1133">Transmembrane helix</keyword>
<dbReference type="GO" id="GO:0080115">
    <property type="term" value="F:myosin XI tail binding"/>
    <property type="evidence" value="ECO:0007669"/>
    <property type="project" value="UniProtKB-ARBA"/>
</dbReference>
<dbReference type="EMBL" id="JBJKBG010000007">
    <property type="protein sequence ID" value="KAL3731333.1"/>
    <property type="molecule type" value="Genomic_DNA"/>
</dbReference>